<dbReference type="EMBL" id="CAVLEF010000003">
    <property type="protein sequence ID" value="CAK1542539.1"/>
    <property type="molecule type" value="Genomic_DNA"/>
</dbReference>
<evidence type="ECO:0000256" key="1">
    <source>
        <dbReference type="SAM" id="MobiDB-lite"/>
    </source>
</evidence>
<organism evidence="3 4">
    <name type="scientific">Leptosia nina</name>
    <dbReference type="NCBI Taxonomy" id="320188"/>
    <lineage>
        <taxon>Eukaryota</taxon>
        <taxon>Metazoa</taxon>
        <taxon>Ecdysozoa</taxon>
        <taxon>Arthropoda</taxon>
        <taxon>Hexapoda</taxon>
        <taxon>Insecta</taxon>
        <taxon>Pterygota</taxon>
        <taxon>Neoptera</taxon>
        <taxon>Endopterygota</taxon>
        <taxon>Lepidoptera</taxon>
        <taxon>Glossata</taxon>
        <taxon>Ditrysia</taxon>
        <taxon>Papilionoidea</taxon>
        <taxon>Pieridae</taxon>
        <taxon>Pierinae</taxon>
        <taxon>Leptosia</taxon>
    </lineage>
</organism>
<sequence length="306" mass="35397">MSISPKTPKKRTSKFHIKLVPLLGKTNSTNKQQNAKNFINWYKQIVDNDRQKLGLYLSDDVTLKWFGRIIRTRKKVNSFFLNHVEYSKHNLTSVDSISKIRQNRSPRKSDSFESTICSEVPQQHCKRRLVQSPNKSPDWAPGCKPDDEFDGTDKKRSKHDITEYMDFEDNTQLNSSREIKPHFELNNKGDGIKHRKHEPLTPTNLECGQGDCLPSTSSDSDKSHEILNAQLSKLAVECNGYVEFTRTRSVSDSVKWERKCKLQISYSEDPLNVGEFIVWMICYSNKSNCRRNLLAEFNEVGKEEAF</sequence>
<keyword evidence="4" id="KW-1185">Reference proteome</keyword>
<evidence type="ECO:0000313" key="4">
    <source>
        <dbReference type="Proteomes" id="UP001497472"/>
    </source>
</evidence>
<dbReference type="InterPro" id="IPR032710">
    <property type="entry name" value="NTF2-like_dom_sf"/>
</dbReference>
<name>A0AAV1J2C2_9NEOP</name>
<evidence type="ECO:0000313" key="3">
    <source>
        <dbReference type="EMBL" id="CAK1542539.1"/>
    </source>
</evidence>
<dbReference type="Pfam" id="PF02136">
    <property type="entry name" value="NTF2"/>
    <property type="match status" value="1"/>
</dbReference>
<dbReference type="AlphaFoldDB" id="A0AAV1J2C2"/>
<feature type="domain" description="Nuclear transport factor 2" evidence="2">
    <location>
        <begin position="35"/>
        <end position="97"/>
    </location>
</feature>
<protein>
    <recommendedName>
        <fullName evidence="2">Nuclear transport factor 2 domain-containing protein</fullName>
    </recommendedName>
</protein>
<accession>A0AAV1J2C2</accession>
<dbReference type="SUPFAM" id="SSF54427">
    <property type="entry name" value="NTF2-like"/>
    <property type="match status" value="1"/>
</dbReference>
<dbReference type="Gene3D" id="3.10.450.50">
    <property type="match status" value="1"/>
</dbReference>
<feature type="region of interest" description="Disordered" evidence="1">
    <location>
        <begin position="128"/>
        <end position="157"/>
    </location>
</feature>
<evidence type="ECO:0000259" key="2">
    <source>
        <dbReference type="Pfam" id="PF02136"/>
    </source>
</evidence>
<dbReference type="InterPro" id="IPR002075">
    <property type="entry name" value="NTF2_dom"/>
</dbReference>
<proteinExistence type="predicted"/>
<gene>
    <name evidence="3" type="ORF">LNINA_LOCUS2426</name>
</gene>
<reference evidence="3 4" key="1">
    <citation type="submission" date="2023-11" db="EMBL/GenBank/DDBJ databases">
        <authorList>
            <person name="Okamura Y."/>
        </authorList>
    </citation>
    <scope>NUCLEOTIDE SEQUENCE [LARGE SCALE GENOMIC DNA]</scope>
</reference>
<comment type="caution">
    <text evidence="3">The sequence shown here is derived from an EMBL/GenBank/DDBJ whole genome shotgun (WGS) entry which is preliminary data.</text>
</comment>
<dbReference type="Proteomes" id="UP001497472">
    <property type="component" value="Unassembled WGS sequence"/>
</dbReference>